<protein>
    <recommendedName>
        <fullName evidence="2">DUF4097 domain-containing protein</fullName>
    </recommendedName>
</protein>
<dbReference type="PATRIC" id="fig|1423758.3.peg.413"/>
<dbReference type="EMBL" id="CAKE01000035">
    <property type="protein sequence ID" value="CCI82714.1"/>
    <property type="molecule type" value="Genomic_DNA"/>
</dbReference>
<proteinExistence type="predicted"/>
<keyword evidence="4" id="KW-1185">Reference proteome</keyword>
<dbReference type="STRING" id="1423758.FC41_GL000410"/>
<dbReference type="AlphaFoldDB" id="I7LB04"/>
<evidence type="ECO:0000313" key="4">
    <source>
        <dbReference type="Proteomes" id="UP000009320"/>
    </source>
</evidence>
<feature type="coiled-coil region" evidence="1">
    <location>
        <begin position="44"/>
        <end position="71"/>
    </location>
</feature>
<comment type="caution">
    <text evidence="3">The sequence shown here is derived from an EMBL/GenBank/DDBJ whole genome shotgun (WGS) entry which is preliminary data.</text>
</comment>
<dbReference type="Pfam" id="PF13349">
    <property type="entry name" value="DUF4097"/>
    <property type="match status" value="1"/>
</dbReference>
<gene>
    <name evidence="3" type="ORF">BN55_08525</name>
</gene>
<sequence length="412" mass="45785">MFEDKIKKLLTKIPHSPETPNLTNKFLERVDEQIQFDISQGINAETAQNNISILLKELENLINQAADSQNSAVMLKQLEKSIIQILELKSVNEFTVNLANITELHFNYRIGDLIILPTKGDQLIVKDLMSRDIPKLYSTIEKVGNVVKITQGPRKLVGLFKNKILLFVPDNYASFLTVRSQSGKVTLIGLSSHCMLDLTNISGRVLLSNLKVKRFQADLKSSNLLMTNCFSQNWHINSQSGKIKAEAINCSNTEQAMLITTSSGSIDLTNITGQAIQINNKSGNLHLDQINSNTEITTNSGNIKFANIIKKTDIVTHSGNCKLSLNSKFQDTINVKNISGNIHLKLASESFPMRFNAETNLGRINLPMDTIIYASDNFNIMKGYLNQEDAPALAVLKSDVGHIDVTTLITKK</sequence>
<evidence type="ECO:0000256" key="1">
    <source>
        <dbReference type="SAM" id="Coils"/>
    </source>
</evidence>
<evidence type="ECO:0000259" key="2">
    <source>
        <dbReference type="Pfam" id="PF13349"/>
    </source>
</evidence>
<dbReference type="OrthoDB" id="2325302at2"/>
<dbReference type="eggNOG" id="COG3595">
    <property type="taxonomic scope" value="Bacteria"/>
</dbReference>
<dbReference type="RefSeq" id="WP_008471878.1">
    <property type="nucleotide sequence ID" value="NZ_AYZP01000001.1"/>
</dbReference>
<evidence type="ECO:0000313" key="3">
    <source>
        <dbReference type="EMBL" id="CCI82714.1"/>
    </source>
</evidence>
<dbReference type="InterPro" id="IPR025164">
    <property type="entry name" value="Toastrack_DUF4097"/>
</dbReference>
<dbReference type="Proteomes" id="UP000009320">
    <property type="component" value="Unassembled WGS sequence"/>
</dbReference>
<name>I7LB04_9LACO</name>
<dbReference type="GeneID" id="82847936"/>
<feature type="domain" description="DUF4097" evidence="2">
    <location>
        <begin position="156"/>
        <end position="304"/>
    </location>
</feature>
<reference evidence="3 4" key="1">
    <citation type="submission" date="2012-06" db="EMBL/GenBank/DDBJ databases">
        <title>Draft Genome Sequence of Lactobacillus hominis Strain CRBIP 24.179T, isolated from human intestine.</title>
        <authorList>
            <person name="Cousin S."/>
            <person name="Ma L."/>
            <person name="Bizet C."/>
            <person name="Loux V."/>
            <person name="Bouchier C."/>
            <person name="Clermont D."/>
            <person name="Creno S."/>
        </authorList>
    </citation>
    <scope>NUCLEOTIDE SEQUENCE [LARGE SCALE GENOMIC DNA]</scope>
    <source>
        <strain evidence="4">CRBIP 24.179T</strain>
    </source>
</reference>
<organism evidence="3 4">
    <name type="scientific">Lactobacillus hominis DSM 23910 = CRBIP 24.179</name>
    <dbReference type="NCBI Taxonomy" id="1423758"/>
    <lineage>
        <taxon>Bacteria</taxon>
        <taxon>Bacillati</taxon>
        <taxon>Bacillota</taxon>
        <taxon>Bacilli</taxon>
        <taxon>Lactobacillales</taxon>
        <taxon>Lactobacillaceae</taxon>
        <taxon>Lactobacillus</taxon>
    </lineage>
</organism>
<keyword evidence="1" id="KW-0175">Coiled coil</keyword>
<accession>I7LB04</accession>